<keyword evidence="3" id="KW-1185">Reference proteome</keyword>
<evidence type="ECO:0000256" key="1">
    <source>
        <dbReference type="SAM" id="MobiDB-lite"/>
    </source>
</evidence>
<dbReference type="GO" id="GO:0061343">
    <property type="term" value="P:cell adhesion involved in heart morphogenesis"/>
    <property type="evidence" value="ECO:0007669"/>
    <property type="project" value="TreeGrafter"/>
</dbReference>
<accession>A0AAN7SKH5</accession>
<feature type="compositionally biased region" description="Polar residues" evidence="1">
    <location>
        <begin position="267"/>
        <end position="277"/>
    </location>
</feature>
<feature type="compositionally biased region" description="Polar residues" evidence="1">
    <location>
        <begin position="287"/>
        <end position="297"/>
    </location>
</feature>
<dbReference type="PANTHER" id="PTHR33395:SF22">
    <property type="entry name" value="REVERSE TRANSCRIPTASE DOMAIN-CONTAINING PROTEIN"/>
    <property type="match status" value="1"/>
</dbReference>
<proteinExistence type="predicted"/>
<feature type="region of interest" description="Disordered" evidence="1">
    <location>
        <begin position="267"/>
        <end position="298"/>
    </location>
</feature>
<dbReference type="GO" id="GO:0031012">
    <property type="term" value="C:extracellular matrix"/>
    <property type="evidence" value="ECO:0007669"/>
    <property type="project" value="TreeGrafter"/>
</dbReference>
<sequence length="365" mass="40419">MGSWAVGRVEGALEGLDRDSQASGSCHIHITSTLLLICVIYGSQEIRVAQHSLKATLGTQHSTAEACIYSAYIRLISQLELGRYSQGLSYLSSAFRSPLAVLLLHTWMGKKSEGHMSLVSLYATSWIQAPANNKPPVAVLVGRLPNQWEPLDEVFLLQLWEASRSQALILLEDFNHLDICWKSGTASCKQSRRLLEYIEDNFLIQVINNPTSGGALLDMLLTNTDELIREVKIGGSLGCSDHALVKFTVLRDMAQVEVFNSSLSSHVSQDPETQSKYWGNDVPPNAGENQSWQSSKVPNDWRKGNIAPIFKKGSKEDPGNYRPVSLTFKPGEIMEQILLEDTSKYRRQGRGLEKANMASPRANCA</sequence>
<evidence type="ECO:0000313" key="2">
    <source>
        <dbReference type="EMBL" id="KAK4831258.1"/>
    </source>
</evidence>
<dbReference type="GO" id="GO:0007508">
    <property type="term" value="P:larval heart development"/>
    <property type="evidence" value="ECO:0007669"/>
    <property type="project" value="TreeGrafter"/>
</dbReference>
<dbReference type="Proteomes" id="UP001333110">
    <property type="component" value="Unassembled WGS sequence"/>
</dbReference>
<dbReference type="EMBL" id="JAUNZN010000001">
    <property type="protein sequence ID" value="KAK4831258.1"/>
    <property type="molecule type" value="Genomic_DNA"/>
</dbReference>
<protein>
    <submittedName>
        <fullName evidence="2">Uncharacterized protein</fullName>
    </submittedName>
</protein>
<gene>
    <name evidence="2" type="ORF">QYF61_016728</name>
</gene>
<dbReference type="AlphaFoldDB" id="A0AAN7SKH5"/>
<comment type="caution">
    <text evidence="2">The sequence shown here is derived from an EMBL/GenBank/DDBJ whole genome shotgun (WGS) entry which is preliminary data.</text>
</comment>
<evidence type="ECO:0000313" key="3">
    <source>
        <dbReference type="Proteomes" id="UP001333110"/>
    </source>
</evidence>
<dbReference type="Gene3D" id="3.60.10.10">
    <property type="entry name" value="Endonuclease/exonuclease/phosphatase"/>
    <property type="match status" value="1"/>
</dbReference>
<name>A0AAN7SKH5_MYCAM</name>
<reference evidence="2 3" key="1">
    <citation type="journal article" date="2023" name="J. Hered.">
        <title>Chromosome-level genome of the wood stork (Mycteria americana) provides insight into avian chromosome evolution.</title>
        <authorList>
            <person name="Flamio R. Jr."/>
            <person name="Ramstad K.M."/>
        </authorList>
    </citation>
    <scope>NUCLEOTIDE SEQUENCE [LARGE SCALE GENOMIC DNA]</scope>
    <source>
        <strain evidence="2">JAX WOST 10</strain>
    </source>
</reference>
<organism evidence="2 3">
    <name type="scientific">Mycteria americana</name>
    <name type="common">Wood stork</name>
    <dbReference type="NCBI Taxonomy" id="33587"/>
    <lineage>
        <taxon>Eukaryota</taxon>
        <taxon>Metazoa</taxon>
        <taxon>Chordata</taxon>
        <taxon>Craniata</taxon>
        <taxon>Vertebrata</taxon>
        <taxon>Euteleostomi</taxon>
        <taxon>Archelosauria</taxon>
        <taxon>Archosauria</taxon>
        <taxon>Dinosauria</taxon>
        <taxon>Saurischia</taxon>
        <taxon>Theropoda</taxon>
        <taxon>Coelurosauria</taxon>
        <taxon>Aves</taxon>
        <taxon>Neognathae</taxon>
        <taxon>Neoaves</taxon>
        <taxon>Aequornithes</taxon>
        <taxon>Ciconiiformes</taxon>
        <taxon>Ciconiidae</taxon>
        <taxon>Mycteria</taxon>
    </lineage>
</organism>
<dbReference type="InterPro" id="IPR036691">
    <property type="entry name" value="Endo/exonu/phosph_ase_sf"/>
</dbReference>
<dbReference type="PANTHER" id="PTHR33395">
    <property type="entry name" value="TRANSCRIPTASE, PUTATIVE-RELATED-RELATED"/>
    <property type="match status" value="1"/>
</dbReference>